<dbReference type="EMBL" id="JAURUO010000008">
    <property type="protein sequence ID" value="MDP9728814.1"/>
    <property type="molecule type" value="Genomic_DNA"/>
</dbReference>
<evidence type="ECO:0000313" key="2">
    <source>
        <dbReference type="Proteomes" id="UP001229209"/>
    </source>
</evidence>
<gene>
    <name evidence="1" type="ORF">J2S04_001765</name>
</gene>
<organism evidence="1 2">
    <name type="scientific">Alicyclobacillus tolerans</name>
    <dbReference type="NCBI Taxonomy" id="90970"/>
    <lineage>
        <taxon>Bacteria</taxon>
        <taxon>Bacillati</taxon>
        <taxon>Bacillota</taxon>
        <taxon>Bacilli</taxon>
        <taxon>Bacillales</taxon>
        <taxon>Alicyclobacillaceae</taxon>
        <taxon>Alicyclobacillus</taxon>
    </lineage>
</organism>
<name>A0ABT9LX07_9BACL</name>
<proteinExistence type="predicted"/>
<reference evidence="1 2" key="1">
    <citation type="submission" date="2023-07" db="EMBL/GenBank/DDBJ databases">
        <title>Genomic Encyclopedia of Type Strains, Phase IV (KMG-IV): sequencing the most valuable type-strain genomes for metagenomic binning, comparative biology and taxonomic classification.</title>
        <authorList>
            <person name="Goeker M."/>
        </authorList>
    </citation>
    <scope>NUCLEOTIDE SEQUENCE [LARGE SCALE GENOMIC DNA]</scope>
    <source>
        <strain evidence="1 2">DSM 25924</strain>
    </source>
</reference>
<keyword evidence="2" id="KW-1185">Reference proteome</keyword>
<accession>A0ABT9LX07</accession>
<dbReference type="Proteomes" id="UP001229209">
    <property type="component" value="Unassembled WGS sequence"/>
</dbReference>
<protein>
    <submittedName>
        <fullName evidence="1">Uncharacterized protein</fullName>
    </submittedName>
</protein>
<sequence>MNLEYEYQAYEMMGRKEKAMVLREWLDWKQCNSPGSTNGGE</sequence>
<evidence type="ECO:0000313" key="1">
    <source>
        <dbReference type="EMBL" id="MDP9728814.1"/>
    </source>
</evidence>
<comment type="caution">
    <text evidence="1">The sequence shown here is derived from an EMBL/GenBank/DDBJ whole genome shotgun (WGS) entry which is preliminary data.</text>
</comment>